<dbReference type="RefSeq" id="WP_092019355.1">
    <property type="nucleotide sequence ID" value="NZ_FOXH01000017.1"/>
</dbReference>
<dbReference type="GO" id="GO:0008173">
    <property type="term" value="F:RNA methyltransferase activity"/>
    <property type="evidence" value="ECO:0007669"/>
    <property type="project" value="InterPro"/>
</dbReference>
<evidence type="ECO:0000256" key="2">
    <source>
        <dbReference type="ARBA" id="ARBA00022603"/>
    </source>
</evidence>
<keyword evidence="7" id="KW-1185">Reference proteome</keyword>
<dbReference type="InterPro" id="IPR029064">
    <property type="entry name" value="Ribosomal_eL30-like_sf"/>
</dbReference>
<organism evidence="6 7">
    <name type="scientific">Pseudarcicella hirudinis</name>
    <dbReference type="NCBI Taxonomy" id="1079859"/>
    <lineage>
        <taxon>Bacteria</taxon>
        <taxon>Pseudomonadati</taxon>
        <taxon>Bacteroidota</taxon>
        <taxon>Cytophagia</taxon>
        <taxon>Cytophagales</taxon>
        <taxon>Flectobacillaceae</taxon>
        <taxon>Pseudarcicella</taxon>
    </lineage>
</organism>
<dbReference type="OrthoDB" id="9785673at2"/>
<dbReference type="InterPro" id="IPR001537">
    <property type="entry name" value="SpoU_MeTrfase"/>
</dbReference>
<keyword evidence="3 6" id="KW-0808">Transferase</keyword>
<dbReference type="GO" id="GO:0006396">
    <property type="term" value="P:RNA processing"/>
    <property type="evidence" value="ECO:0007669"/>
    <property type="project" value="InterPro"/>
</dbReference>
<dbReference type="Proteomes" id="UP000199306">
    <property type="component" value="Unassembled WGS sequence"/>
</dbReference>
<name>A0A1I5Y8Q6_9BACT</name>
<dbReference type="InterPro" id="IPR029028">
    <property type="entry name" value="Alpha/beta_knot_MTases"/>
</dbReference>
<dbReference type="Gene3D" id="3.40.1280.10">
    <property type="match status" value="1"/>
</dbReference>
<feature type="domain" description="MRM3-like substrate binding" evidence="5">
    <location>
        <begin position="5"/>
        <end position="59"/>
    </location>
</feature>
<dbReference type="Pfam" id="PF22435">
    <property type="entry name" value="MRM3-like_sub_bind"/>
    <property type="match status" value="1"/>
</dbReference>
<dbReference type="Gene3D" id="3.30.1330.30">
    <property type="match status" value="1"/>
</dbReference>
<evidence type="ECO:0000256" key="1">
    <source>
        <dbReference type="ARBA" id="ARBA00007228"/>
    </source>
</evidence>
<dbReference type="Pfam" id="PF00588">
    <property type="entry name" value="SpoU_methylase"/>
    <property type="match status" value="1"/>
</dbReference>
<proteinExistence type="inferred from homology"/>
<sequence>MLSKNQIKYINSLQLKKTRQENQAFIVEGAKSVLELLNSDFEVQNLYVSEDFYKENNLLWDKQPFAPEIVNQNDLEKVGSFSSNNAAVAVVKTKENRELLAEEGEFVLILDDIRDPGNLGTIIRIADWYGISKIVCTNSTVDMYNPKVISATMGSFSRVSMFYTDLTDFLGKLKDINIYGAFLGGENIHRISFPASGYIIMGNESNGISEEVGRFVTHRITIPRFGVAESLNAGIATAVICDNLRRNTAR</sequence>
<evidence type="ECO:0000259" key="4">
    <source>
        <dbReference type="Pfam" id="PF00588"/>
    </source>
</evidence>
<evidence type="ECO:0000313" key="7">
    <source>
        <dbReference type="Proteomes" id="UP000199306"/>
    </source>
</evidence>
<keyword evidence="2 6" id="KW-0489">Methyltransferase</keyword>
<dbReference type="InterPro" id="IPR029026">
    <property type="entry name" value="tRNA_m1G_MTases_N"/>
</dbReference>
<comment type="similarity">
    <text evidence="1">Belongs to the class IV-like SAM-binding methyltransferase superfamily. RNA methyltransferase TrmH family.</text>
</comment>
<reference evidence="6 7" key="1">
    <citation type="submission" date="2016-10" db="EMBL/GenBank/DDBJ databases">
        <authorList>
            <person name="de Groot N.N."/>
        </authorList>
    </citation>
    <scope>NUCLEOTIDE SEQUENCE [LARGE SCALE GENOMIC DNA]</scope>
    <source>
        <strain evidence="7">E92,LMG 26720,CCM 7988</strain>
    </source>
</reference>
<dbReference type="SUPFAM" id="SSF75217">
    <property type="entry name" value="alpha/beta knot"/>
    <property type="match status" value="1"/>
</dbReference>
<feature type="domain" description="tRNA/rRNA methyltransferase SpoU type" evidence="4">
    <location>
        <begin position="106"/>
        <end position="241"/>
    </location>
</feature>
<dbReference type="CDD" id="cd18109">
    <property type="entry name" value="SpoU-like_RNA-MTase"/>
    <property type="match status" value="1"/>
</dbReference>
<dbReference type="EMBL" id="FOXH01000017">
    <property type="protein sequence ID" value="SFQ40621.1"/>
    <property type="molecule type" value="Genomic_DNA"/>
</dbReference>
<evidence type="ECO:0000256" key="3">
    <source>
        <dbReference type="ARBA" id="ARBA00022679"/>
    </source>
</evidence>
<dbReference type="SUPFAM" id="SSF55315">
    <property type="entry name" value="L30e-like"/>
    <property type="match status" value="1"/>
</dbReference>
<dbReference type="STRING" id="1079859.SAMN04515674_117101"/>
<dbReference type="InterPro" id="IPR051259">
    <property type="entry name" value="rRNA_Methyltransferase"/>
</dbReference>
<dbReference type="GO" id="GO:0032259">
    <property type="term" value="P:methylation"/>
    <property type="evidence" value="ECO:0007669"/>
    <property type="project" value="UniProtKB-KW"/>
</dbReference>
<dbReference type="PANTHER" id="PTHR43191">
    <property type="entry name" value="RRNA METHYLTRANSFERASE 3"/>
    <property type="match status" value="1"/>
</dbReference>
<dbReference type="PANTHER" id="PTHR43191:SF2">
    <property type="entry name" value="RRNA METHYLTRANSFERASE 3, MITOCHONDRIAL"/>
    <property type="match status" value="1"/>
</dbReference>
<evidence type="ECO:0000259" key="5">
    <source>
        <dbReference type="Pfam" id="PF22435"/>
    </source>
</evidence>
<dbReference type="GO" id="GO:0003723">
    <property type="term" value="F:RNA binding"/>
    <property type="evidence" value="ECO:0007669"/>
    <property type="project" value="InterPro"/>
</dbReference>
<evidence type="ECO:0000313" key="6">
    <source>
        <dbReference type="EMBL" id="SFQ40621.1"/>
    </source>
</evidence>
<gene>
    <name evidence="6" type="ORF">SAMN04515674_117101</name>
</gene>
<accession>A0A1I5Y8Q6</accession>
<dbReference type="AlphaFoldDB" id="A0A1I5Y8Q6"/>
<protein>
    <submittedName>
        <fullName evidence="6">RNA methyltransferase, TrmH family</fullName>
    </submittedName>
</protein>
<dbReference type="InterPro" id="IPR053888">
    <property type="entry name" value="MRM3-like_sub_bind"/>
</dbReference>